<keyword evidence="5 9" id="KW-0067">ATP-binding</keyword>
<dbReference type="Gene3D" id="3.30.110.30">
    <property type="entry name" value="C-terminal domain of ProRS"/>
    <property type="match status" value="1"/>
</dbReference>
<dbReference type="Pfam" id="PF00587">
    <property type="entry name" value="tRNA-synt_2b"/>
    <property type="match status" value="1"/>
</dbReference>
<dbReference type="HAMAP" id="MF_01571">
    <property type="entry name" value="Pro_tRNA_synth_type3"/>
    <property type="match status" value="1"/>
</dbReference>
<keyword evidence="6 9" id="KW-0648">Protein biosynthesis</keyword>
<keyword evidence="2 9" id="KW-0963">Cytoplasm</keyword>
<keyword evidence="4 9" id="KW-0547">Nucleotide-binding</keyword>
<keyword evidence="10" id="KW-0175">Coiled coil</keyword>
<dbReference type="PRINTS" id="PR01046">
    <property type="entry name" value="TRNASYNTHPRO"/>
</dbReference>
<dbReference type="InterPro" id="IPR002316">
    <property type="entry name" value="Pro-tRNA-ligase_IIa"/>
</dbReference>
<evidence type="ECO:0000256" key="9">
    <source>
        <dbReference type="HAMAP-Rule" id="MF_01571"/>
    </source>
</evidence>
<dbReference type="Gene3D" id="3.30.930.10">
    <property type="entry name" value="Bira Bifunctional Protein, Domain 2"/>
    <property type="match status" value="1"/>
</dbReference>
<dbReference type="SUPFAM" id="SSF52954">
    <property type="entry name" value="Class II aaRS ABD-related"/>
    <property type="match status" value="1"/>
</dbReference>
<dbReference type="Gene3D" id="3.40.50.800">
    <property type="entry name" value="Anticodon-binding domain"/>
    <property type="match status" value="1"/>
</dbReference>
<organism evidence="12 13">
    <name type="scientific">Methanococcus maripaludis</name>
    <name type="common">Methanococcus deltae</name>
    <dbReference type="NCBI Taxonomy" id="39152"/>
    <lineage>
        <taxon>Archaea</taxon>
        <taxon>Methanobacteriati</taxon>
        <taxon>Methanobacteriota</taxon>
        <taxon>Methanomada group</taxon>
        <taxon>Methanococci</taxon>
        <taxon>Methanococcales</taxon>
        <taxon>Methanococcaceae</taxon>
        <taxon>Methanococcus</taxon>
    </lineage>
</organism>
<protein>
    <recommendedName>
        <fullName evidence="9">Proline--tRNA ligase</fullName>
        <ecNumber evidence="9">6.1.1.15</ecNumber>
    </recommendedName>
    <alternativeName>
        <fullName evidence="9">Prolyl-tRNA synthetase</fullName>
        <shortName evidence="9">ProRS</shortName>
    </alternativeName>
</protein>
<dbReference type="EMBL" id="JACDUN010000001">
    <property type="protein sequence ID" value="MBA2858397.1"/>
    <property type="molecule type" value="Genomic_DNA"/>
</dbReference>
<evidence type="ECO:0000256" key="2">
    <source>
        <dbReference type="ARBA" id="ARBA00022490"/>
    </source>
</evidence>
<accession>A0A7J9P6P3</accession>
<dbReference type="NCBIfam" id="TIGR00408">
    <property type="entry name" value="proS_fam_I"/>
    <property type="match status" value="1"/>
</dbReference>
<dbReference type="GO" id="GO:0006433">
    <property type="term" value="P:prolyl-tRNA aminoacylation"/>
    <property type="evidence" value="ECO:0007669"/>
    <property type="project" value="UniProtKB-UniRule"/>
</dbReference>
<dbReference type="InterPro" id="IPR006195">
    <property type="entry name" value="aa-tRNA-synth_II"/>
</dbReference>
<evidence type="ECO:0000256" key="7">
    <source>
        <dbReference type="ARBA" id="ARBA00023146"/>
    </source>
</evidence>
<keyword evidence="3 9" id="KW-0436">Ligase</keyword>
<dbReference type="InterPro" id="IPR036621">
    <property type="entry name" value="Anticodon-bd_dom_sf"/>
</dbReference>
<comment type="domain">
    <text evidence="9">Consists of three domains: the N-terminal catalytic domain, the anticodon-binding domain and the C-terminal extension.</text>
</comment>
<reference evidence="12 13" key="1">
    <citation type="submission" date="2020-07" db="EMBL/GenBank/DDBJ databases">
        <title>Genomic Encyclopedia of Type Strains, Phase IV (KMG-V): Genome sequencing to study the core and pangenomes of soil and plant-associated prokaryotes.</title>
        <authorList>
            <person name="Whitman W."/>
        </authorList>
    </citation>
    <scope>NUCLEOTIDE SEQUENCE [LARGE SCALE GENOMIC DNA]</scope>
    <source>
        <strain evidence="12 13">C12</strain>
    </source>
</reference>
<evidence type="ECO:0000256" key="8">
    <source>
        <dbReference type="ARBA" id="ARBA00047671"/>
    </source>
</evidence>
<proteinExistence type="inferred from homology"/>
<dbReference type="InterPro" id="IPR002314">
    <property type="entry name" value="aa-tRNA-synt_IIb"/>
</dbReference>
<feature type="domain" description="Aminoacyl-transfer RNA synthetases class-II family profile" evidence="11">
    <location>
        <begin position="31"/>
        <end position="273"/>
    </location>
</feature>
<evidence type="ECO:0000259" key="11">
    <source>
        <dbReference type="PROSITE" id="PS50862"/>
    </source>
</evidence>
<sequence>MEFSEWYSDILEKAGIYDLRYPIKGCGVYLPYGFKIRRYSFEILRKLLDETGHDETLFPMLIPENLLAKEGEHIKGFEDEVFWVTHGGKTPLEVKLALRPTSETTMYYMMKQWIKVHTDLPLKLYQVVNTFRYETKHTRPLIRLREIMSFKEAHTAHATKKECDAQIEEALMLYKAFFDEIGVPYVISKRPEWDKFPGADYTMAFDTIYPDGKTMQIGTVHNLGQNFAKTFELEFETPDGEKDFVYQTCYGISDRAIASLISVHGDEKGLVIPVDVAPIQIVLIPLLFKGKEEIVMDKIKELNNTLKSEFRVHLDDRDIRPGRKYNDWELKGVPLRIELGPRDIENGHALIVRRDTGEKITVEYSNILEEVEKIVSMYKENLKIKAEEKIKSFITVVDFENDVNSLSEKVKAALLENKGIILIPFNESIYNEEFEELIDASVLGLTTYEGKEYISVARTY</sequence>
<dbReference type="FunFam" id="3.30.930.10:FF:000037">
    <property type="entry name" value="Proline--tRNA ligase"/>
    <property type="match status" value="1"/>
</dbReference>
<dbReference type="Pfam" id="PF09181">
    <property type="entry name" value="ProRS-C_2"/>
    <property type="match status" value="1"/>
</dbReference>
<keyword evidence="7 9" id="KW-0030">Aminoacyl-tRNA synthetase</keyword>
<dbReference type="CDD" id="cd00778">
    <property type="entry name" value="ProRS_core_arch_euk"/>
    <property type="match status" value="1"/>
</dbReference>
<dbReference type="InterPro" id="IPR004499">
    <property type="entry name" value="Pro-tRNA-ligase_IIa_arc-type"/>
</dbReference>
<dbReference type="SUPFAM" id="SSF64586">
    <property type="entry name" value="C-terminal domain of ProRS"/>
    <property type="match status" value="1"/>
</dbReference>
<dbReference type="Pfam" id="PF03129">
    <property type="entry name" value="HGTP_anticodon"/>
    <property type="match status" value="1"/>
</dbReference>
<dbReference type="InterPro" id="IPR004154">
    <property type="entry name" value="Anticodon-bd"/>
</dbReference>
<dbReference type="InterPro" id="IPR017449">
    <property type="entry name" value="Pro-tRNA_synth_II"/>
</dbReference>
<evidence type="ECO:0000256" key="5">
    <source>
        <dbReference type="ARBA" id="ARBA00022840"/>
    </source>
</evidence>
<evidence type="ECO:0000256" key="10">
    <source>
        <dbReference type="SAM" id="Coils"/>
    </source>
</evidence>
<comment type="subunit">
    <text evidence="9">Homodimer.</text>
</comment>
<dbReference type="SUPFAM" id="SSF55681">
    <property type="entry name" value="Class II aaRS and biotin synthetases"/>
    <property type="match status" value="1"/>
</dbReference>
<gene>
    <name evidence="9" type="primary">proS</name>
    <name evidence="12" type="ORF">HNP93_001098</name>
</gene>
<comment type="caution">
    <text evidence="12">The sequence shown here is derived from an EMBL/GenBank/DDBJ whole genome shotgun (WGS) entry which is preliminary data.</text>
</comment>
<comment type="catalytic activity">
    <reaction evidence="8 9">
        <text>tRNA(Pro) + L-proline + ATP = L-prolyl-tRNA(Pro) + AMP + diphosphate</text>
        <dbReference type="Rhea" id="RHEA:14305"/>
        <dbReference type="Rhea" id="RHEA-COMP:9700"/>
        <dbReference type="Rhea" id="RHEA-COMP:9702"/>
        <dbReference type="ChEBI" id="CHEBI:30616"/>
        <dbReference type="ChEBI" id="CHEBI:33019"/>
        <dbReference type="ChEBI" id="CHEBI:60039"/>
        <dbReference type="ChEBI" id="CHEBI:78442"/>
        <dbReference type="ChEBI" id="CHEBI:78532"/>
        <dbReference type="ChEBI" id="CHEBI:456215"/>
        <dbReference type="EC" id="6.1.1.15"/>
    </reaction>
</comment>
<evidence type="ECO:0000256" key="3">
    <source>
        <dbReference type="ARBA" id="ARBA00022598"/>
    </source>
</evidence>
<dbReference type="GO" id="GO:0005524">
    <property type="term" value="F:ATP binding"/>
    <property type="evidence" value="ECO:0007669"/>
    <property type="project" value="UniProtKB-UniRule"/>
</dbReference>
<comment type="similarity">
    <text evidence="9">Belongs to the class-II aminoacyl-tRNA synthetase family. ProS type 3 subfamily.</text>
</comment>
<dbReference type="PROSITE" id="PS50862">
    <property type="entry name" value="AA_TRNA_LIGASE_II"/>
    <property type="match status" value="1"/>
</dbReference>
<evidence type="ECO:0000256" key="6">
    <source>
        <dbReference type="ARBA" id="ARBA00022917"/>
    </source>
</evidence>
<dbReference type="GO" id="GO:0005737">
    <property type="term" value="C:cytoplasm"/>
    <property type="evidence" value="ECO:0007669"/>
    <property type="project" value="UniProtKB-SubCell"/>
</dbReference>
<comment type="subcellular location">
    <subcellularLocation>
        <location evidence="1 9">Cytoplasm</location>
    </subcellularLocation>
</comment>
<dbReference type="GO" id="GO:0017101">
    <property type="term" value="C:aminoacyl-tRNA synthetase multienzyme complex"/>
    <property type="evidence" value="ECO:0007669"/>
    <property type="project" value="TreeGrafter"/>
</dbReference>
<evidence type="ECO:0000256" key="4">
    <source>
        <dbReference type="ARBA" id="ARBA00022741"/>
    </source>
</evidence>
<comment type="function">
    <text evidence="9">Catalyzes the attachment of proline to tRNA(Pro) in a two-step reaction: proline is first activated by ATP to form Pro-AMP and then transferred to the acceptor end of tRNA(Pro).</text>
</comment>
<dbReference type="InterPro" id="IPR015264">
    <property type="entry name" value="Pro-tRNA_synth_II_arc"/>
</dbReference>
<dbReference type="EC" id="6.1.1.15" evidence="9"/>
<evidence type="ECO:0000256" key="1">
    <source>
        <dbReference type="ARBA" id="ARBA00004496"/>
    </source>
</evidence>
<dbReference type="RefSeq" id="WP_181493363.1">
    <property type="nucleotide sequence ID" value="NZ_JACDUN010000001.1"/>
</dbReference>
<feature type="coiled-coil region" evidence="10">
    <location>
        <begin position="368"/>
        <end position="416"/>
    </location>
</feature>
<evidence type="ECO:0000313" key="13">
    <source>
        <dbReference type="Proteomes" id="UP000558015"/>
    </source>
</evidence>
<dbReference type="InterPro" id="IPR033721">
    <property type="entry name" value="ProRS_core_arch_euk"/>
</dbReference>
<dbReference type="AlphaFoldDB" id="A0A7J9P6P3"/>
<name>A0A7J9P6P3_METMI</name>
<dbReference type="GO" id="GO:0004827">
    <property type="term" value="F:proline-tRNA ligase activity"/>
    <property type="evidence" value="ECO:0007669"/>
    <property type="project" value="UniProtKB-UniRule"/>
</dbReference>
<dbReference type="PANTHER" id="PTHR43382">
    <property type="entry name" value="PROLYL-TRNA SYNTHETASE"/>
    <property type="match status" value="1"/>
</dbReference>
<dbReference type="PANTHER" id="PTHR43382:SF2">
    <property type="entry name" value="BIFUNCTIONAL GLUTAMATE_PROLINE--TRNA LIGASE"/>
    <property type="match status" value="1"/>
</dbReference>
<dbReference type="InterPro" id="IPR045864">
    <property type="entry name" value="aa-tRNA-synth_II/BPL/LPL"/>
</dbReference>
<evidence type="ECO:0000313" key="12">
    <source>
        <dbReference type="EMBL" id="MBA2858397.1"/>
    </source>
</evidence>
<dbReference type="Proteomes" id="UP000558015">
    <property type="component" value="Unassembled WGS sequence"/>
</dbReference>